<evidence type="ECO:0000256" key="2">
    <source>
        <dbReference type="ARBA" id="ARBA00004370"/>
    </source>
</evidence>
<evidence type="ECO:0000259" key="10">
    <source>
        <dbReference type="PROSITE" id="PS50109"/>
    </source>
</evidence>
<keyword evidence="8" id="KW-0175">Coiled coil</keyword>
<evidence type="ECO:0000256" key="4">
    <source>
        <dbReference type="ARBA" id="ARBA00022553"/>
    </source>
</evidence>
<dbReference type="InterPro" id="IPR036890">
    <property type="entry name" value="HATPase_C_sf"/>
</dbReference>
<reference evidence="11 12" key="1">
    <citation type="submission" date="2018-08" db="EMBL/GenBank/DDBJ databases">
        <title>A genome reference for cultivated species of the human gut microbiota.</title>
        <authorList>
            <person name="Zou Y."/>
            <person name="Xue W."/>
            <person name="Luo G."/>
        </authorList>
    </citation>
    <scope>NUCLEOTIDE SEQUENCE [LARGE SCALE GENOMIC DNA]</scope>
    <source>
        <strain evidence="11 12">TF11-15AC</strain>
    </source>
</reference>
<evidence type="ECO:0000256" key="1">
    <source>
        <dbReference type="ARBA" id="ARBA00000085"/>
    </source>
</evidence>
<dbReference type="GO" id="GO:0005886">
    <property type="term" value="C:plasma membrane"/>
    <property type="evidence" value="ECO:0007669"/>
    <property type="project" value="TreeGrafter"/>
</dbReference>
<dbReference type="EMBL" id="QSQP01000004">
    <property type="protein sequence ID" value="RGK44249.1"/>
    <property type="molecule type" value="Genomic_DNA"/>
</dbReference>
<dbReference type="Gene3D" id="3.30.565.10">
    <property type="entry name" value="Histidine kinase-like ATPase, C-terminal domain"/>
    <property type="match status" value="1"/>
</dbReference>
<protein>
    <recommendedName>
        <fullName evidence="3">histidine kinase</fullName>
        <ecNumber evidence="3">2.7.13.3</ecNumber>
    </recommendedName>
</protein>
<dbReference type="SUPFAM" id="SSF55874">
    <property type="entry name" value="ATPase domain of HSP90 chaperone/DNA topoisomerase II/histidine kinase"/>
    <property type="match status" value="1"/>
</dbReference>
<dbReference type="GO" id="GO:0016036">
    <property type="term" value="P:cellular response to phosphate starvation"/>
    <property type="evidence" value="ECO:0007669"/>
    <property type="project" value="TreeGrafter"/>
</dbReference>
<keyword evidence="6 11" id="KW-0418">Kinase</keyword>
<evidence type="ECO:0000256" key="7">
    <source>
        <dbReference type="ARBA" id="ARBA00023012"/>
    </source>
</evidence>
<feature type="transmembrane region" description="Helical" evidence="9">
    <location>
        <begin position="25"/>
        <end position="46"/>
    </location>
</feature>
<dbReference type="InterPro" id="IPR036097">
    <property type="entry name" value="HisK_dim/P_sf"/>
</dbReference>
<comment type="caution">
    <text evidence="11">The sequence shown here is derived from an EMBL/GenBank/DDBJ whole genome shotgun (WGS) entry which is preliminary data.</text>
</comment>
<dbReference type="SUPFAM" id="SSF47384">
    <property type="entry name" value="Homodimeric domain of signal transducing histidine kinase"/>
    <property type="match status" value="1"/>
</dbReference>
<dbReference type="Proteomes" id="UP000261052">
    <property type="component" value="Unassembled WGS sequence"/>
</dbReference>
<dbReference type="InterPro" id="IPR050351">
    <property type="entry name" value="BphY/WalK/GraS-like"/>
</dbReference>
<evidence type="ECO:0000256" key="3">
    <source>
        <dbReference type="ARBA" id="ARBA00012438"/>
    </source>
</evidence>
<evidence type="ECO:0000256" key="5">
    <source>
        <dbReference type="ARBA" id="ARBA00022679"/>
    </source>
</evidence>
<feature type="transmembrane region" description="Helical" evidence="9">
    <location>
        <begin position="159"/>
        <end position="181"/>
    </location>
</feature>
<proteinExistence type="predicted"/>
<organism evidence="11 12">
    <name type="scientific">Agathobacter rectalis</name>
    <dbReference type="NCBI Taxonomy" id="39491"/>
    <lineage>
        <taxon>Bacteria</taxon>
        <taxon>Bacillati</taxon>
        <taxon>Bacillota</taxon>
        <taxon>Clostridia</taxon>
        <taxon>Lachnospirales</taxon>
        <taxon>Lachnospiraceae</taxon>
        <taxon>Agathobacter</taxon>
    </lineage>
</organism>
<keyword evidence="5" id="KW-0808">Transferase</keyword>
<keyword evidence="9" id="KW-1133">Transmembrane helix</keyword>
<comment type="subcellular location">
    <subcellularLocation>
        <location evidence="2">Membrane</location>
    </subcellularLocation>
</comment>
<dbReference type="GO" id="GO:0000155">
    <property type="term" value="F:phosphorelay sensor kinase activity"/>
    <property type="evidence" value="ECO:0007669"/>
    <property type="project" value="InterPro"/>
</dbReference>
<dbReference type="GO" id="GO:0004721">
    <property type="term" value="F:phosphoprotein phosphatase activity"/>
    <property type="evidence" value="ECO:0007669"/>
    <property type="project" value="TreeGrafter"/>
</dbReference>
<keyword evidence="4" id="KW-0597">Phosphoprotein</keyword>
<evidence type="ECO:0000256" key="9">
    <source>
        <dbReference type="SAM" id="Phobius"/>
    </source>
</evidence>
<dbReference type="AlphaFoldDB" id="A0A3E4M3I8"/>
<evidence type="ECO:0000313" key="11">
    <source>
        <dbReference type="EMBL" id="RGK44249.1"/>
    </source>
</evidence>
<feature type="coiled-coil region" evidence="8">
    <location>
        <begin position="187"/>
        <end position="214"/>
    </location>
</feature>
<comment type="catalytic activity">
    <reaction evidence="1">
        <text>ATP + protein L-histidine = ADP + protein N-phospho-L-histidine.</text>
        <dbReference type="EC" id="2.7.13.3"/>
    </reaction>
</comment>
<feature type="domain" description="Histidine kinase" evidence="10">
    <location>
        <begin position="214"/>
        <end position="412"/>
    </location>
</feature>
<dbReference type="PANTHER" id="PTHR45453:SF1">
    <property type="entry name" value="PHOSPHATE REGULON SENSOR PROTEIN PHOR"/>
    <property type="match status" value="1"/>
</dbReference>
<keyword evidence="7" id="KW-0902">Two-component regulatory system</keyword>
<accession>A0A3E4M3I8</accession>
<gene>
    <name evidence="11" type="ORF">DXD13_04740</name>
</gene>
<evidence type="ECO:0000256" key="6">
    <source>
        <dbReference type="ARBA" id="ARBA00022777"/>
    </source>
</evidence>
<dbReference type="PANTHER" id="PTHR45453">
    <property type="entry name" value="PHOSPHATE REGULON SENSOR PROTEIN PHOR"/>
    <property type="match status" value="1"/>
</dbReference>
<keyword evidence="9" id="KW-0812">Transmembrane</keyword>
<dbReference type="PROSITE" id="PS50109">
    <property type="entry name" value="HIS_KIN"/>
    <property type="match status" value="1"/>
</dbReference>
<sequence length="412" mass="47546">MHAYTQNGEEDTVLRDDLKRVKKKLSLTFAIAIIGTCAVFGLLYYLGIDLLSYYIEAGSFMIYYDEKPYIDEFQQYVSDNDISTTDVEQYDEWMAEHDVAFYSVQEMGKVIYNKSNVDKLISPAKNMYDYRFTGSYELPVQFSDIEAEVFIYTGFTEKYYIAFMIFDVGFSLMLGIVFVYLRIRKIIAGYQTELEASQEQEKKARQEKDELMRNMAHDLRTPLTGVMTYVDVMKLENEAYAENMKNLNFISEKVLDIRTQVDNLLDFSIAGSQRPIELDASMDVEYIFGDYLSDVCAQLMKSNYEVDAEGISFKQVKVAVNMAFLTRIFSNLTDNIYKYADNKKPVVMKTAFTKKIFSVEIGNGVCDNKTLLKSAGIGLKSVDAMMQRMNGSMSFKRERGRFWVKLEFPIVK</sequence>
<evidence type="ECO:0000313" key="12">
    <source>
        <dbReference type="Proteomes" id="UP000261052"/>
    </source>
</evidence>
<dbReference type="InterPro" id="IPR005467">
    <property type="entry name" value="His_kinase_dom"/>
</dbReference>
<dbReference type="CDD" id="cd00082">
    <property type="entry name" value="HisKA"/>
    <property type="match status" value="1"/>
</dbReference>
<dbReference type="InterPro" id="IPR003661">
    <property type="entry name" value="HisK_dim/P_dom"/>
</dbReference>
<evidence type="ECO:0000256" key="8">
    <source>
        <dbReference type="SAM" id="Coils"/>
    </source>
</evidence>
<name>A0A3E4M3I8_9FIRM</name>
<dbReference type="Pfam" id="PF00512">
    <property type="entry name" value="HisKA"/>
    <property type="match status" value="1"/>
</dbReference>
<dbReference type="SMART" id="SM00388">
    <property type="entry name" value="HisKA"/>
    <property type="match status" value="1"/>
</dbReference>
<keyword evidence="9" id="KW-0472">Membrane</keyword>
<dbReference type="Gene3D" id="1.10.287.130">
    <property type="match status" value="1"/>
</dbReference>
<dbReference type="EC" id="2.7.13.3" evidence="3"/>